<keyword evidence="1" id="KW-0371">Homeobox</keyword>
<organism evidence="1 2">
    <name type="scientific">Artemisia annua</name>
    <name type="common">Sweet wormwood</name>
    <dbReference type="NCBI Taxonomy" id="35608"/>
    <lineage>
        <taxon>Eukaryota</taxon>
        <taxon>Viridiplantae</taxon>
        <taxon>Streptophyta</taxon>
        <taxon>Embryophyta</taxon>
        <taxon>Tracheophyta</taxon>
        <taxon>Spermatophyta</taxon>
        <taxon>Magnoliopsida</taxon>
        <taxon>eudicotyledons</taxon>
        <taxon>Gunneridae</taxon>
        <taxon>Pentapetalae</taxon>
        <taxon>asterids</taxon>
        <taxon>campanulids</taxon>
        <taxon>Asterales</taxon>
        <taxon>Asteraceae</taxon>
        <taxon>Asteroideae</taxon>
        <taxon>Anthemideae</taxon>
        <taxon>Artemisiinae</taxon>
        <taxon>Artemisia</taxon>
    </lineage>
</organism>
<comment type="caution">
    <text evidence="1">The sequence shown here is derived from an EMBL/GenBank/DDBJ whole genome shotgun (WGS) entry which is preliminary data.</text>
</comment>
<dbReference type="GO" id="GO:0006508">
    <property type="term" value="P:proteolysis"/>
    <property type="evidence" value="ECO:0007669"/>
    <property type="project" value="UniProtKB-KW"/>
</dbReference>
<dbReference type="EMBL" id="PKPP01004261">
    <property type="protein sequence ID" value="PWA65257.1"/>
    <property type="molecule type" value="Genomic_DNA"/>
</dbReference>
<dbReference type="AlphaFoldDB" id="A0A2U1MVI1"/>
<dbReference type="OrthoDB" id="1939479at2759"/>
<gene>
    <name evidence="1" type="ORF">CTI12_AA337510</name>
</gene>
<dbReference type="GO" id="GO:0003677">
    <property type="term" value="F:DNA binding"/>
    <property type="evidence" value="ECO:0007669"/>
    <property type="project" value="UniProtKB-KW"/>
</dbReference>
<evidence type="ECO:0000313" key="1">
    <source>
        <dbReference type="EMBL" id="PWA65257.1"/>
    </source>
</evidence>
<keyword evidence="1" id="KW-0378">Hydrolase</keyword>
<dbReference type="GO" id="GO:0008233">
    <property type="term" value="F:peptidase activity"/>
    <property type="evidence" value="ECO:0007669"/>
    <property type="project" value="UniProtKB-KW"/>
</dbReference>
<accession>A0A2U1MVI1</accession>
<name>A0A2U1MVI1_ARTAN</name>
<protein>
    <submittedName>
        <fullName evidence="1">Ulp1 protease family catalytic domain, Homeodomain-like protein</fullName>
    </submittedName>
</protein>
<keyword evidence="2" id="KW-1185">Reference proteome</keyword>
<keyword evidence="1" id="KW-0238">DNA-binding</keyword>
<dbReference type="Proteomes" id="UP000245207">
    <property type="component" value="Unassembled WGS sequence"/>
</dbReference>
<dbReference type="STRING" id="35608.A0A2U1MVI1"/>
<proteinExistence type="predicted"/>
<reference evidence="1 2" key="1">
    <citation type="journal article" date="2018" name="Mol. Plant">
        <title>The genome of Artemisia annua provides insight into the evolution of Asteraceae family and artemisinin biosynthesis.</title>
        <authorList>
            <person name="Shen Q."/>
            <person name="Zhang L."/>
            <person name="Liao Z."/>
            <person name="Wang S."/>
            <person name="Yan T."/>
            <person name="Shi P."/>
            <person name="Liu M."/>
            <person name="Fu X."/>
            <person name="Pan Q."/>
            <person name="Wang Y."/>
            <person name="Lv Z."/>
            <person name="Lu X."/>
            <person name="Zhang F."/>
            <person name="Jiang W."/>
            <person name="Ma Y."/>
            <person name="Chen M."/>
            <person name="Hao X."/>
            <person name="Li L."/>
            <person name="Tang Y."/>
            <person name="Lv G."/>
            <person name="Zhou Y."/>
            <person name="Sun X."/>
            <person name="Brodelius P.E."/>
            <person name="Rose J.K.C."/>
            <person name="Tang K."/>
        </authorList>
    </citation>
    <scope>NUCLEOTIDE SEQUENCE [LARGE SCALE GENOMIC DNA]</scope>
    <source>
        <strain evidence="2">cv. Huhao1</strain>
        <tissue evidence="1">Leaf</tissue>
    </source>
</reference>
<evidence type="ECO:0000313" key="2">
    <source>
        <dbReference type="Proteomes" id="UP000245207"/>
    </source>
</evidence>
<sequence>MSDNKQRVRARSLSYQNDGHSFGLVFSVPQQRDNEESEFYALYYIKLFIETAPKSFSPSGGYPYFMKKDWFNSEGLESFHKALESLFG</sequence>
<keyword evidence="1" id="KW-0645">Protease</keyword>